<evidence type="ECO:0000256" key="1">
    <source>
        <dbReference type="ARBA" id="ARBA00004370"/>
    </source>
</evidence>
<dbReference type="EMBL" id="WUAV01000005">
    <property type="protein sequence ID" value="KAF1753790.1"/>
    <property type="molecule type" value="Genomic_DNA"/>
</dbReference>
<proteinExistence type="predicted"/>
<protein>
    <recommendedName>
        <fullName evidence="6">G-protein coupled receptors family 1 profile domain-containing protein</fullName>
    </recommendedName>
</protein>
<keyword evidence="2 5" id="KW-0812">Transmembrane</keyword>
<dbReference type="PANTHER" id="PTHR22751">
    <property type="entry name" value="G-PROTEIN COUPLED RECEPTOR-RELATED"/>
    <property type="match status" value="1"/>
</dbReference>
<evidence type="ECO:0000313" key="7">
    <source>
        <dbReference type="EMBL" id="KAF1753790.1"/>
    </source>
</evidence>
<dbReference type="GO" id="GO:0016020">
    <property type="term" value="C:membrane"/>
    <property type="evidence" value="ECO:0007669"/>
    <property type="project" value="UniProtKB-SubCell"/>
</dbReference>
<evidence type="ECO:0000256" key="3">
    <source>
        <dbReference type="ARBA" id="ARBA00022989"/>
    </source>
</evidence>
<feature type="transmembrane region" description="Helical" evidence="5">
    <location>
        <begin position="96"/>
        <end position="117"/>
    </location>
</feature>
<dbReference type="Pfam" id="PF10324">
    <property type="entry name" value="7TM_GPCR_Srw"/>
    <property type="match status" value="1"/>
</dbReference>
<dbReference type="GO" id="GO:0008528">
    <property type="term" value="F:G protein-coupled peptide receptor activity"/>
    <property type="evidence" value="ECO:0007669"/>
    <property type="project" value="InterPro"/>
</dbReference>
<gene>
    <name evidence="7" type="ORF">GCK72_020347</name>
</gene>
<feature type="domain" description="G-protein coupled receptors family 1 profile" evidence="6">
    <location>
        <begin position="1"/>
        <end position="176"/>
    </location>
</feature>
<dbReference type="InterPro" id="IPR019427">
    <property type="entry name" value="7TM_GPCR_serpentine_rcpt_Srw"/>
</dbReference>
<evidence type="ECO:0000259" key="6">
    <source>
        <dbReference type="PROSITE" id="PS50262"/>
    </source>
</evidence>
<organism evidence="7 8">
    <name type="scientific">Caenorhabditis remanei</name>
    <name type="common">Caenorhabditis vulgaris</name>
    <dbReference type="NCBI Taxonomy" id="31234"/>
    <lineage>
        <taxon>Eukaryota</taxon>
        <taxon>Metazoa</taxon>
        <taxon>Ecdysozoa</taxon>
        <taxon>Nematoda</taxon>
        <taxon>Chromadorea</taxon>
        <taxon>Rhabditida</taxon>
        <taxon>Rhabditina</taxon>
        <taxon>Rhabditomorpha</taxon>
        <taxon>Rhabditoidea</taxon>
        <taxon>Rhabditidae</taxon>
        <taxon>Peloderinae</taxon>
        <taxon>Caenorhabditis</taxon>
    </lineage>
</organism>
<dbReference type="RefSeq" id="XP_053582435.1">
    <property type="nucleotide sequence ID" value="XM_053733522.1"/>
</dbReference>
<comment type="subcellular location">
    <subcellularLocation>
        <location evidence="1">Membrane</location>
    </subcellularLocation>
</comment>
<accession>A0A6A5GF97</accession>
<dbReference type="AlphaFoldDB" id="A0A6A5GF97"/>
<dbReference type="SUPFAM" id="SSF81321">
    <property type="entry name" value="Family A G protein-coupled receptor-like"/>
    <property type="match status" value="1"/>
</dbReference>
<evidence type="ECO:0000256" key="2">
    <source>
        <dbReference type="ARBA" id="ARBA00022692"/>
    </source>
</evidence>
<dbReference type="Gene3D" id="1.20.1070.10">
    <property type="entry name" value="Rhodopsin 7-helix transmembrane proteins"/>
    <property type="match status" value="1"/>
</dbReference>
<dbReference type="KEGG" id="crq:GCK72_020347"/>
<dbReference type="GeneID" id="78776911"/>
<dbReference type="Proteomes" id="UP000483820">
    <property type="component" value="Chromosome V"/>
</dbReference>
<evidence type="ECO:0000256" key="5">
    <source>
        <dbReference type="SAM" id="Phobius"/>
    </source>
</evidence>
<comment type="caution">
    <text evidence="7">The sequence shown here is derived from an EMBL/GenBank/DDBJ whole genome shotgun (WGS) entry which is preliminary data.</text>
</comment>
<feature type="transmembrane region" description="Helical" evidence="5">
    <location>
        <begin position="64"/>
        <end position="84"/>
    </location>
</feature>
<sequence length="176" mass="20178">MRTSSVNLMMAAVAFFDICSLLREFKQFYVRLRALYGPCIVADTYAFLLIESSLSTLTSYSRRYSTWVCLLIAFIRTIVVRNPMSRFHENLTKPAAGYLVILGVFLASAPLGILKLLEFETDWFETVSYCDENITTRFYYNHVSDLFTANNRIILNAFYATDAVVSNVSESIFNYL</sequence>
<dbReference type="InterPro" id="IPR017452">
    <property type="entry name" value="GPCR_Rhodpsn_7TM"/>
</dbReference>
<keyword evidence="3 5" id="KW-1133">Transmembrane helix</keyword>
<reference evidence="7 8" key="1">
    <citation type="submission" date="2019-12" db="EMBL/GenBank/DDBJ databases">
        <title>Chromosome-level assembly of the Caenorhabditis remanei genome.</title>
        <authorList>
            <person name="Teterina A.A."/>
            <person name="Willis J.H."/>
            <person name="Phillips P.C."/>
        </authorList>
    </citation>
    <scope>NUCLEOTIDE SEQUENCE [LARGE SCALE GENOMIC DNA]</scope>
    <source>
        <strain evidence="7 8">PX506</strain>
        <tissue evidence="7">Whole organism</tissue>
    </source>
</reference>
<evidence type="ECO:0000313" key="8">
    <source>
        <dbReference type="Proteomes" id="UP000483820"/>
    </source>
</evidence>
<dbReference type="CTD" id="78776911"/>
<keyword evidence="4 5" id="KW-0472">Membrane</keyword>
<evidence type="ECO:0000256" key="4">
    <source>
        <dbReference type="ARBA" id="ARBA00023136"/>
    </source>
</evidence>
<dbReference type="PROSITE" id="PS50262">
    <property type="entry name" value="G_PROTEIN_RECEP_F1_2"/>
    <property type="match status" value="1"/>
</dbReference>
<dbReference type="PANTHER" id="PTHR22751:SF30">
    <property type="entry name" value="G-PROTEIN COUPLED RECEPTORS FAMILY 1 PROFILE DOMAIN-CONTAINING PROTEIN"/>
    <property type="match status" value="1"/>
</dbReference>
<name>A0A6A5GF97_CAERE</name>